<accession>A0A392M4V7</accession>
<organism evidence="1 2">
    <name type="scientific">Trifolium medium</name>
    <dbReference type="NCBI Taxonomy" id="97028"/>
    <lineage>
        <taxon>Eukaryota</taxon>
        <taxon>Viridiplantae</taxon>
        <taxon>Streptophyta</taxon>
        <taxon>Embryophyta</taxon>
        <taxon>Tracheophyta</taxon>
        <taxon>Spermatophyta</taxon>
        <taxon>Magnoliopsida</taxon>
        <taxon>eudicotyledons</taxon>
        <taxon>Gunneridae</taxon>
        <taxon>Pentapetalae</taxon>
        <taxon>rosids</taxon>
        <taxon>fabids</taxon>
        <taxon>Fabales</taxon>
        <taxon>Fabaceae</taxon>
        <taxon>Papilionoideae</taxon>
        <taxon>50 kb inversion clade</taxon>
        <taxon>NPAAA clade</taxon>
        <taxon>Hologalegina</taxon>
        <taxon>IRL clade</taxon>
        <taxon>Trifolieae</taxon>
        <taxon>Trifolium</taxon>
    </lineage>
</organism>
<dbReference type="Proteomes" id="UP000265520">
    <property type="component" value="Unassembled WGS sequence"/>
</dbReference>
<evidence type="ECO:0000313" key="1">
    <source>
        <dbReference type="EMBL" id="MCH82422.1"/>
    </source>
</evidence>
<keyword evidence="2" id="KW-1185">Reference proteome</keyword>
<comment type="caution">
    <text evidence="1">The sequence shown here is derived from an EMBL/GenBank/DDBJ whole genome shotgun (WGS) entry which is preliminary data.</text>
</comment>
<feature type="non-terminal residue" evidence="1">
    <location>
        <position position="76"/>
    </location>
</feature>
<proteinExistence type="predicted"/>
<sequence length="76" mass="8713">MFEHKEMGELLDDSGKAVGYMYTDGINANNKKIPDKLISRNLKFQSSDIDWSGTAWFCAKQLKHYSGFDRKGTTIY</sequence>
<gene>
    <name evidence="1" type="ORF">A2U01_0003228</name>
</gene>
<dbReference type="AlphaFoldDB" id="A0A392M4V7"/>
<evidence type="ECO:0000313" key="2">
    <source>
        <dbReference type="Proteomes" id="UP000265520"/>
    </source>
</evidence>
<name>A0A392M4V7_9FABA</name>
<dbReference type="EMBL" id="LXQA010003672">
    <property type="protein sequence ID" value="MCH82422.1"/>
    <property type="molecule type" value="Genomic_DNA"/>
</dbReference>
<reference evidence="1 2" key="1">
    <citation type="journal article" date="2018" name="Front. Plant Sci.">
        <title>Red Clover (Trifolium pratense) and Zigzag Clover (T. medium) - A Picture of Genomic Similarities and Differences.</title>
        <authorList>
            <person name="Dluhosova J."/>
            <person name="Istvanek J."/>
            <person name="Nedelnik J."/>
            <person name="Repkova J."/>
        </authorList>
    </citation>
    <scope>NUCLEOTIDE SEQUENCE [LARGE SCALE GENOMIC DNA]</scope>
    <source>
        <strain evidence="2">cv. 10/8</strain>
        <tissue evidence="1">Leaf</tissue>
    </source>
</reference>
<protein>
    <submittedName>
        <fullName evidence="1">Agenet domain-containing protein/bromo-adjacent domain-containing protein</fullName>
    </submittedName>
</protein>